<reference evidence="7" key="1">
    <citation type="journal article" date="2019" name="Int. J. Syst. Evol. Microbiol.">
        <title>The Global Catalogue of Microorganisms (GCM) 10K type strain sequencing project: providing services to taxonomists for standard genome sequencing and annotation.</title>
        <authorList>
            <consortium name="The Broad Institute Genomics Platform"/>
            <consortium name="The Broad Institute Genome Sequencing Center for Infectious Disease"/>
            <person name="Wu L."/>
            <person name="Ma J."/>
        </authorList>
    </citation>
    <scope>NUCLEOTIDE SEQUENCE [LARGE SCALE GENOMIC DNA]</scope>
    <source>
        <strain evidence="7">JCM 14559</strain>
    </source>
</reference>
<dbReference type="PANTHER" id="PTHR33744:SF1">
    <property type="entry name" value="DNA-BINDING TRANSCRIPTIONAL ACTIVATOR ADER"/>
    <property type="match status" value="1"/>
</dbReference>
<dbReference type="Pfam" id="PF17853">
    <property type="entry name" value="GGDEF_2"/>
    <property type="match status" value="1"/>
</dbReference>
<dbReference type="PANTHER" id="PTHR33744">
    <property type="entry name" value="CARBOHYDRATE DIACID REGULATOR"/>
    <property type="match status" value="1"/>
</dbReference>
<feature type="compositionally biased region" description="Low complexity" evidence="2">
    <location>
        <begin position="13"/>
        <end position="23"/>
    </location>
</feature>
<gene>
    <name evidence="6" type="ORF">GCM10009759_70000</name>
</gene>
<accession>A0ABP5JVC4</accession>
<evidence type="ECO:0000259" key="5">
    <source>
        <dbReference type="Pfam" id="PF17853"/>
    </source>
</evidence>
<keyword evidence="7" id="KW-1185">Reference proteome</keyword>
<dbReference type="Pfam" id="PF14361">
    <property type="entry name" value="RsbRD_N"/>
    <property type="match status" value="1"/>
</dbReference>
<protein>
    <submittedName>
        <fullName evidence="6">Helix-turn-helix domain-containing protein</fullName>
    </submittedName>
</protein>
<dbReference type="InterPro" id="IPR042070">
    <property type="entry name" value="PucR_C-HTH_sf"/>
</dbReference>
<evidence type="ECO:0000313" key="7">
    <source>
        <dbReference type="Proteomes" id="UP001500897"/>
    </source>
</evidence>
<comment type="caution">
    <text evidence="6">The sequence shown here is derived from an EMBL/GenBank/DDBJ whole genome shotgun (WGS) entry which is preliminary data.</text>
</comment>
<evidence type="ECO:0000256" key="2">
    <source>
        <dbReference type="SAM" id="MobiDB-lite"/>
    </source>
</evidence>
<evidence type="ECO:0000259" key="4">
    <source>
        <dbReference type="Pfam" id="PF14361"/>
    </source>
</evidence>
<evidence type="ECO:0000259" key="3">
    <source>
        <dbReference type="Pfam" id="PF13556"/>
    </source>
</evidence>
<sequence>MRGDLRSGPTELPPEASAGAPAAPTGILKHAAGLLRGEAPAIADRALARIRAEVGHYASSMLSPQDAAACARTAMEIAVESLAVTERFLESGEQAWRTGRKRAAEGTPMLALLQAYRIGASVLWDCLVEAALRDAPEQAQAMLYAANDFWRFAARDTTIMMEAHRQTVAGLAPDDGRKLLPALKALLRGHTDPMDVAALAVAFDIPVTGRYAVARLDGPGALRPAEAPVREEAAGIRLYWCPLQDGQAVVALLGDRPVKDLVGVLPSGPGVRVGISSAVTGLAEIGRARELAELALGVCRPDGEPVQLDDRMAAAFVLARPDLAAGIAGNVLGPVLGLDPADRASLLDTLEVWIDCQGSSDRAGELLYCHRNTVLNRLRRLERLTGRFLDRPRDLVDLTLALEACRTGAAGADLCH</sequence>
<proteinExistence type="inferred from homology"/>
<feature type="domain" description="RsbT co-antagonist protein RsbRD N-terminal" evidence="4">
    <location>
        <begin position="40"/>
        <end position="176"/>
    </location>
</feature>
<dbReference type="RefSeq" id="WP_344558172.1">
    <property type="nucleotide sequence ID" value="NZ_BAAANS010000075.1"/>
</dbReference>
<dbReference type="EMBL" id="BAAANS010000075">
    <property type="protein sequence ID" value="GAA2120823.1"/>
    <property type="molecule type" value="Genomic_DNA"/>
</dbReference>
<feature type="domain" description="PucR C-terminal helix-turn-helix" evidence="3">
    <location>
        <begin position="346"/>
        <end position="404"/>
    </location>
</feature>
<feature type="region of interest" description="Disordered" evidence="2">
    <location>
        <begin position="1"/>
        <end position="23"/>
    </location>
</feature>
<dbReference type="Pfam" id="PF13556">
    <property type="entry name" value="HTH_30"/>
    <property type="match status" value="1"/>
</dbReference>
<dbReference type="Gene3D" id="1.10.10.2840">
    <property type="entry name" value="PucR C-terminal helix-turn-helix domain"/>
    <property type="match status" value="1"/>
</dbReference>
<name>A0ABP5JVC4_9ACTN</name>
<dbReference type="InterPro" id="IPR025751">
    <property type="entry name" value="RsbRD_N_dom"/>
</dbReference>
<comment type="similarity">
    <text evidence="1">Belongs to the CdaR family.</text>
</comment>
<dbReference type="InterPro" id="IPR025736">
    <property type="entry name" value="PucR_C-HTH_dom"/>
</dbReference>
<dbReference type="Proteomes" id="UP001500897">
    <property type="component" value="Unassembled WGS sequence"/>
</dbReference>
<organism evidence="6 7">
    <name type="scientific">Kitasatospora saccharophila</name>
    <dbReference type="NCBI Taxonomy" id="407973"/>
    <lineage>
        <taxon>Bacteria</taxon>
        <taxon>Bacillati</taxon>
        <taxon>Actinomycetota</taxon>
        <taxon>Actinomycetes</taxon>
        <taxon>Kitasatosporales</taxon>
        <taxon>Streptomycetaceae</taxon>
        <taxon>Kitasatospora</taxon>
    </lineage>
</organism>
<evidence type="ECO:0000313" key="6">
    <source>
        <dbReference type="EMBL" id="GAA2120823.1"/>
    </source>
</evidence>
<feature type="domain" description="CdaR GGDEF-like" evidence="5">
    <location>
        <begin position="189"/>
        <end position="297"/>
    </location>
</feature>
<evidence type="ECO:0000256" key="1">
    <source>
        <dbReference type="ARBA" id="ARBA00006754"/>
    </source>
</evidence>
<dbReference type="InterPro" id="IPR051448">
    <property type="entry name" value="CdaR-like_regulators"/>
</dbReference>
<dbReference type="InterPro" id="IPR041522">
    <property type="entry name" value="CdaR_GGDEF"/>
</dbReference>